<comment type="caution">
    <text evidence="1">The sequence shown here is derived from an EMBL/GenBank/DDBJ whole genome shotgun (WGS) entry which is preliminary data.</text>
</comment>
<dbReference type="Proteomes" id="UP001500027">
    <property type="component" value="Unassembled WGS sequence"/>
</dbReference>
<gene>
    <name evidence="1" type="ORF">GCM10022257_02150</name>
</gene>
<dbReference type="InterPro" id="IPR029044">
    <property type="entry name" value="Nucleotide-diphossugar_trans"/>
</dbReference>
<reference evidence="2" key="1">
    <citation type="journal article" date="2019" name="Int. J. Syst. Evol. Microbiol.">
        <title>The Global Catalogue of Microorganisms (GCM) 10K type strain sequencing project: providing services to taxonomists for standard genome sequencing and annotation.</title>
        <authorList>
            <consortium name="The Broad Institute Genomics Platform"/>
            <consortium name="The Broad Institute Genome Sequencing Center for Infectious Disease"/>
            <person name="Wu L."/>
            <person name="Ma J."/>
        </authorList>
    </citation>
    <scope>NUCLEOTIDE SEQUENCE [LARGE SCALE GENOMIC DNA]</scope>
    <source>
        <strain evidence="2">JCM 17452</strain>
    </source>
</reference>
<protein>
    <recommendedName>
        <fullName evidence="3">Glycosyltransferase family 2 protein</fullName>
    </recommendedName>
</protein>
<name>A0ABP8E7G8_9FLAO</name>
<dbReference type="SUPFAM" id="SSF53448">
    <property type="entry name" value="Nucleotide-diphospho-sugar transferases"/>
    <property type="match status" value="1"/>
</dbReference>
<evidence type="ECO:0000313" key="2">
    <source>
        <dbReference type="Proteomes" id="UP001500027"/>
    </source>
</evidence>
<sequence length="332" mass="39433">MDIIIKSFNRAYYLDRCLFSIFLFVKNFNGKIFILDDGTPQVYLDKIKLKYPDVIIIKSDNYKQKSKLIESQNYELPEIIPSKLWYEVAKIASDYFIVLEDDIWFTKQIDIARLRRYCEKENLALLKLFWVSNKKVIGDNVIKQNDDFVIYKTGIKIKQPIIYKYLYTKHNIIWQKLLRIHGLVSTTQALKYYTIYSVAGAIFKKSYFLSIWKNSANKVNEKEQIKNALKYVKDNKVYFGRTNIEVLKTGFMSSASSKYNYSRFSIHNFNYVLNNFWLSNDSFFSTNLESDLDENKIKDILKSNDKSDTYINQWQDWVGNFKQEFRVIGCDI</sequence>
<keyword evidence="2" id="KW-1185">Reference proteome</keyword>
<dbReference type="RefSeq" id="WP_139001902.1">
    <property type="nucleotide sequence ID" value="NZ_BAABAV010000001.1"/>
</dbReference>
<proteinExistence type="predicted"/>
<evidence type="ECO:0008006" key="3">
    <source>
        <dbReference type="Google" id="ProtNLM"/>
    </source>
</evidence>
<organism evidence="1 2">
    <name type="scientific">Hyunsoonleella aestuarii</name>
    <dbReference type="NCBI Taxonomy" id="912802"/>
    <lineage>
        <taxon>Bacteria</taxon>
        <taxon>Pseudomonadati</taxon>
        <taxon>Bacteroidota</taxon>
        <taxon>Flavobacteriia</taxon>
        <taxon>Flavobacteriales</taxon>
        <taxon>Flavobacteriaceae</taxon>
    </lineage>
</organism>
<accession>A0ABP8E7G8</accession>
<evidence type="ECO:0000313" key="1">
    <source>
        <dbReference type="EMBL" id="GAA4268114.1"/>
    </source>
</evidence>
<dbReference type="EMBL" id="BAABAV010000001">
    <property type="protein sequence ID" value="GAA4268114.1"/>
    <property type="molecule type" value="Genomic_DNA"/>
</dbReference>